<evidence type="ECO:0008006" key="3">
    <source>
        <dbReference type="Google" id="ProtNLM"/>
    </source>
</evidence>
<accession>E1R913</accession>
<organism evidence="1 2">
    <name type="scientific">Sediminispirochaeta smaragdinae (strain DSM 11293 / JCM 15392 / SEBR 4228)</name>
    <name type="common">Spirochaeta smaragdinae</name>
    <dbReference type="NCBI Taxonomy" id="573413"/>
    <lineage>
        <taxon>Bacteria</taxon>
        <taxon>Pseudomonadati</taxon>
        <taxon>Spirochaetota</taxon>
        <taxon>Spirochaetia</taxon>
        <taxon>Spirochaetales</taxon>
        <taxon>Spirochaetaceae</taxon>
        <taxon>Sediminispirochaeta</taxon>
    </lineage>
</organism>
<protein>
    <recommendedName>
        <fullName evidence="3">Lipoprotein</fullName>
    </recommendedName>
</protein>
<dbReference type="Proteomes" id="UP000002318">
    <property type="component" value="Chromosome"/>
</dbReference>
<name>E1R913_SEDSS</name>
<proteinExistence type="predicted"/>
<reference evidence="1 2" key="1">
    <citation type="journal article" date="2010" name="Stand. Genomic Sci.">
        <title>Complete genome sequence of Spirochaeta smaragdinae type strain (SEBR 4228).</title>
        <authorList>
            <person name="Mavromatis K."/>
            <person name="Yasawong M."/>
            <person name="Chertkov O."/>
            <person name="Lapidus A."/>
            <person name="Lucas S."/>
            <person name="Nolan M."/>
            <person name="Del Rio T.G."/>
            <person name="Tice H."/>
            <person name="Cheng J.F."/>
            <person name="Pitluck S."/>
            <person name="Liolios K."/>
            <person name="Ivanova N."/>
            <person name="Tapia R."/>
            <person name="Han C."/>
            <person name="Bruce D."/>
            <person name="Goodwin L."/>
            <person name="Pati A."/>
            <person name="Chen A."/>
            <person name="Palaniappan K."/>
            <person name="Land M."/>
            <person name="Hauser L."/>
            <person name="Chang Y.J."/>
            <person name="Jeffries C.D."/>
            <person name="Detter J.C."/>
            <person name="Rohde M."/>
            <person name="Brambilla E."/>
            <person name="Spring S."/>
            <person name="Goker M."/>
            <person name="Sikorski J."/>
            <person name="Woyke T."/>
            <person name="Bristow J."/>
            <person name="Eisen J.A."/>
            <person name="Markowitz V."/>
            <person name="Hugenholtz P."/>
            <person name="Klenk H.P."/>
            <person name="Kyrpides N.C."/>
        </authorList>
    </citation>
    <scope>NUCLEOTIDE SEQUENCE [LARGE SCALE GENOMIC DNA]</scope>
    <source>
        <strain evidence="2">DSM 11293 / JCM 15392 / SEBR 4228</strain>
    </source>
</reference>
<dbReference type="STRING" id="573413.Spirs_3897"/>
<dbReference type="EMBL" id="CP002116">
    <property type="protein sequence ID" value="ADK82982.1"/>
    <property type="molecule type" value="Genomic_DNA"/>
</dbReference>
<dbReference type="RefSeq" id="WP_013256441.1">
    <property type="nucleotide sequence ID" value="NC_014364.1"/>
</dbReference>
<dbReference type="KEGG" id="ssm:Spirs_3897"/>
<evidence type="ECO:0000313" key="1">
    <source>
        <dbReference type="EMBL" id="ADK82982.1"/>
    </source>
</evidence>
<keyword evidence="2" id="KW-1185">Reference proteome</keyword>
<dbReference type="OrthoDB" id="9906482at2"/>
<dbReference type="HOGENOM" id="CLU_1427200_0_0_12"/>
<gene>
    <name evidence="1" type="ordered locus">Spirs_3897</name>
</gene>
<evidence type="ECO:0000313" key="2">
    <source>
        <dbReference type="Proteomes" id="UP000002318"/>
    </source>
</evidence>
<dbReference type="AlphaFoldDB" id="E1R913"/>
<dbReference type="PROSITE" id="PS51257">
    <property type="entry name" value="PROKAR_LIPOPROTEIN"/>
    <property type="match status" value="1"/>
</dbReference>
<sequence>MKKSVTLALILGVLVILVGCATLPNPESSNDSLVVGSFALDFPDGFFNRGPKTISHGLILSFVNQTDNSRFTVRTINGMFHLVVPGETLIALESVKAEIKDREHTFTIVEPEIEVPFQVQPGCISYLGDFKLVYNQPEIATHERHSTFWNFEVHFERNHSKGETATREYIKTVDASSPWLQRPFSEIAIQ</sequence>